<evidence type="ECO:0000313" key="5">
    <source>
        <dbReference type="Proteomes" id="UP000583929"/>
    </source>
</evidence>
<name>A0A7J6I245_CANSA</name>
<proteinExistence type="predicted"/>
<comment type="caution">
    <text evidence="4">The sequence shown here is derived from an EMBL/GenBank/DDBJ whole genome shotgun (WGS) entry which is preliminary data.</text>
</comment>
<evidence type="ECO:0000256" key="1">
    <source>
        <dbReference type="PROSITE-ProRule" id="PRU00176"/>
    </source>
</evidence>
<organism evidence="4 5">
    <name type="scientific">Cannabis sativa</name>
    <name type="common">Hemp</name>
    <name type="synonym">Marijuana</name>
    <dbReference type="NCBI Taxonomy" id="3483"/>
    <lineage>
        <taxon>Eukaryota</taxon>
        <taxon>Viridiplantae</taxon>
        <taxon>Streptophyta</taxon>
        <taxon>Embryophyta</taxon>
        <taxon>Tracheophyta</taxon>
        <taxon>Spermatophyta</taxon>
        <taxon>Magnoliopsida</taxon>
        <taxon>eudicotyledons</taxon>
        <taxon>Gunneridae</taxon>
        <taxon>Pentapetalae</taxon>
        <taxon>rosids</taxon>
        <taxon>fabids</taxon>
        <taxon>Rosales</taxon>
        <taxon>Cannabaceae</taxon>
        <taxon>Cannabis</taxon>
    </lineage>
</organism>
<dbReference type="PROSITE" id="PS50102">
    <property type="entry name" value="RRM"/>
    <property type="match status" value="1"/>
</dbReference>
<gene>
    <name evidence="4" type="ORF">G4B88_001670</name>
</gene>
<dbReference type="Proteomes" id="UP000583929">
    <property type="component" value="Unassembled WGS sequence"/>
</dbReference>
<dbReference type="SMART" id="SM00360">
    <property type="entry name" value="RRM"/>
    <property type="match status" value="1"/>
</dbReference>
<feature type="region of interest" description="Disordered" evidence="2">
    <location>
        <begin position="173"/>
        <end position="193"/>
    </location>
</feature>
<dbReference type="GO" id="GO:0003723">
    <property type="term" value="F:RNA binding"/>
    <property type="evidence" value="ECO:0007669"/>
    <property type="project" value="UniProtKB-UniRule"/>
</dbReference>
<dbReference type="InterPro" id="IPR012677">
    <property type="entry name" value="Nucleotide-bd_a/b_plait_sf"/>
</dbReference>
<evidence type="ECO:0000256" key="2">
    <source>
        <dbReference type="SAM" id="MobiDB-lite"/>
    </source>
</evidence>
<reference evidence="4 5" key="1">
    <citation type="journal article" date="2020" name="bioRxiv">
        <title>Sequence and annotation of 42 cannabis genomes reveals extensive copy number variation in cannabinoid synthesis and pathogen resistance genes.</title>
        <authorList>
            <person name="Mckernan K.J."/>
            <person name="Helbert Y."/>
            <person name="Kane L.T."/>
            <person name="Ebling H."/>
            <person name="Zhang L."/>
            <person name="Liu B."/>
            <person name="Eaton Z."/>
            <person name="Mclaughlin S."/>
            <person name="Kingan S."/>
            <person name="Baybayan P."/>
            <person name="Concepcion G."/>
            <person name="Jordan M."/>
            <person name="Riva A."/>
            <person name="Barbazuk W."/>
            <person name="Harkins T."/>
        </authorList>
    </citation>
    <scope>NUCLEOTIDE SEQUENCE [LARGE SCALE GENOMIC DNA]</scope>
    <source>
        <strain evidence="5">cv. Jamaican Lion 4</strain>
        <tissue evidence="4">Leaf</tissue>
    </source>
</reference>
<keyword evidence="1" id="KW-0694">RNA-binding</keyword>
<evidence type="ECO:0000313" key="4">
    <source>
        <dbReference type="EMBL" id="KAF4401476.1"/>
    </source>
</evidence>
<dbReference type="AlphaFoldDB" id="A0A7J6I245"/>
<dbReference type="EMBL" id="JAATIQ010000012">
    <property type="protein sequence ID" value="KAF4401476.1"/>
    <property type="molecule type" value="Genomic_DNA"/>
</dbReference>
<dbReference type="InterPro" id="IPR035979">
    <property type="entry name" value="RBD_domain_sf"/>
</dbReference>
<dbReference type="SUPFAM" id="SSF54928">
    <property type="entry name" value="RNA-binding domain, RBD"/>
    <property type="match status" value="1"/>
</dbReference>
<dbReference type="Gene3D" id="3.30.70.330">
    <property type="match status" value="1"/>
</dbReference>
<dbReference type="InterPro" id="IPR000504">
    <property type="entry name" value="RRM_dom"/>
</dbReference>
<accession>A0A7J6I245</accession>
<evidence type="ECO:0000259" key="3">
    <source>
        <dbReference type="PROSITE" id="PS50102"/>
    </source>
</evidence>
<protein>
    <recommendedName>
        <fullName evidence="3">RRM domain-containing protein</fullName>
    </recommendedName>
</protein>
<keyword evidence="5" id="KW-1185">Reference proteome</keyword>
<dbReference type="CDD" id="cd00590">
    <property type="entry name" value="RRM_SF"/>
    <property type="match status" value="1"/>
</dbReference>
<sequence>MIDVLEEAIVVRVATWASTNESLDWDWEWEWKRPLLLQSDFDFFERREDCSIEILRRSIDLDFENFFEFKKPFVSSDLFPPSPTESLSDLLLRRVPVVSSASNFNHRPRLHREVRILGLLLVSGHTPDTSTLSNDKKSTLSLQNNTDFMSFIQKKERKNPWSDLSSAAHYNAALKQSSPPPSSSGVVGLRSCPTRRRRRPPILTYSAVSSVPNLDQSQSSAYDSRVLTSVTSISQLLSRLFFQKVKFSSMASATQQVCKKLWGLLKKGNSGSHLLSDLDSLTIPAKISGEFHGSMVGKFRPVYLYDREKMSEIVLRLMEDSIANSFNATPGGRSPKRGCTLEFKRVDELPTNLSRRPDRLLLDNDCVYKVKTYRNEVELPNFLSKNKLESPTRRLYVENLPQEVENEGVKTLFSQYGLVGIHIFKRTVDAIATVEFSTFEGAHEAFLRKVNSTYCMIYTKKNFVSPLEGGELHCCYRIHSPLENMNTHESILTKQCLHAFIFYLLKKIFDIQSLRKRFELVLTL</sequence>
<dbReference type="Pfam" id="PF00076">
    <property type="entry name" value="RRM_1"/>
    <property type="match status" value="1"/>
</dbReference>
<feature type="domain" description="RRM" evidence="3">
    <location>
        <begin position="393"/>
        <end position="453"/>
    </location>
</feature>